<organism evidence="2 3">
    <name type="scientific">Gracilibacillus boraciitolerans JCM 21714</name>
    <dbReference type="NCBI Taxonomy" id="1298598"/>
    <lineage>
        <taxon>Bacteria</taxon>
        <taxon>Bacillati</taxon>
        <taxon>Bacillota</taxon>
        <taxon>Bacilli</taxon>
        <taxon>Bacillales</taxon>
        <taxon>Bacillaceae</taxon>
        <taxon>Gracilibacillus</taxon>
    </lineage>
</organism>
<sequence length="68" mass="8128">MLDIARVNHAEYRLLHRNEPGRLHLIQALLTNRYQKQNKSSYRMADYSRKTSSHNEKIRGKPLKIRVI</sequence>
<gene>
    <name evidence="2" type="ORF">JCM21714_4501</name>
</gene>
<proteinExistence type="predicted"/>
<name>W4VQ20_9BACI</name>
<feature type="region of interest" description="Disordered" evidence="1">
    <location>
        <begin position="39"/>
        <end position="61"/>
    </location>
</feature>
<keyword evidence="3" id="KW-1185">Reference proteome</keyword>
<accession>W4VQ20</accession>
<reference evidence="2 3" key="1">
    <citation type="journal article" date="2014" name="Genome Announc.">
        <title>Draft Genome Sequence of the Boron-Tolerant and Moderately Halotolerant Bacterium Gracilibacillus boraciitolerans JCM 21714T.</title>
        <authorList>
            <person name="Ahmed I."/>
            <person name="Oshima K."/>
            <person name="Suda W."/>
            <person name="Kitamura K."/>
            <person name="Iida T."/>
            <person name="Ohmori Y."/>
            <person name="Fujiwara T."/>
            <person name="Hattori M."/>
            <person name="Ohkuma M."/>
        </authorList>
    </citation>
    <scope>NUCLEOTIDE SEQUENCE [LARGE SCALE GENOMIC DNA]</scope>
    <source>
        <strain evidence="2 3">JCM 21714</strain>
    </source>
</reference>
<protein>
    <submittedName>
        <fullName evidence="2">Uncharacterized protein</fullName>
    </submittedName>
</protein>
<evidence type="ECO:0000256" key="1">
    <source>
        <dbReference type="SAM" id="MobiDB-lite"/>
    </source>
</evidence>
<feature type="compositionally biased region" description="Basic and acidic residues" evidence="1">
    <location>
        <begin position="46"/>
        <end position="59"/>
    </location>
</feature>
<evidence type="ECO:0000313" key="2">
    <source>
        <dbReference type="EMBL" id="GAE95281.1"/>
    </source>
</evidence>
<dbReference type="Proteomes" id="UP000019102">
    <property type="component" value="Unassembled WGS sequence"/>
</dbReference>
<comment type="caution">
    <text evidence="2">The sequence shown here is derived from an EMBL/GenBank/DDBJ whole genome shotgun (WGS) entry which is preliminary data.</text>
</comment>
<dbReference type="RefSeq" id="WP_235183002.1">
    <property type="nucleotide sequence ID" value="NZ_BAVS01000047.1"/>
</dbReference>
<dbReference type="AlphaFoldDB" id="W4VQ20"/>
<dbReference type="EMBL" id="BAVS01000047">
    <property type="protein sequence ID" value="GAE95281.1"/>
    <property type="molecule type" value="Genomic_DNA"/>
</dbReference>
<evidence type="ECO:0000313" key="3">
    <source>
        <dbReference type="Proteomes" id="UP000019102"/>
    </source>
</evidence>